<evidence type="ECO:0000313" key="6">
    <source>
        <dbReference type="EMBL" id="KAG5643429.1"/>
    </source>
</evidence>
<evidence type="ECO:0000313" key="7">
    <source>
        <dbReference type="Proteomes" id="UP000775547"/>
    </source>
</evidence>
<feature type="domain" description="N-acetyltransferase" evidence="5">
    <location>
        <begin position="134"/>
        <end position="223"/>
    </location>
</feature>
<name>A0A9P7G5V4_9AGAR</name>
<organism evidence="6 7">
    <name type="scientific">Asterophora parasitica</name>
    <dbReference type="NCBI Taxonomy" id="117018"/>
    <lineage>
        <taxon>Eukaryota</taxon>
        <taxon>Fungi</taxon>
        <taxon>Dikarya</taxon>
        <taxon>Basidiomycota</taxon>
        <taxon>Agaricomycotina</taxon>
        <taxon>Agaricomycetes</taxon>
        <taxon>Agaricomycetidae</taxon>
        <taxon>Agaricales</taxon>
        <taxon>Tricholomatineae</taxon>
        <taxon>Lyophyllaceae</taxon>
        <taxon>Asterophora</taxon>
    </lineage>
</organism>
<gene>
    <name evidence="6" type="ORF">DXG03_000937</name>
</gene>
<evidence type="ECO:0000256" key="2">
    <source>
        <dbReference type="ARBA" id="ARBA00022679"/>
    </source>
</evidence>
<proteinExistence type="inferred from homology"/>
<accession>A0A9P7G5V4</accession>
<dbReference type="PANTHER" id="PTHR13256:SF16">
    <property type="entry name" value="ALPHA_BETA-TUBULIN-N-ACETYLTRANSFERASE 9"/>
    <property type="match status" value="1"/>
</dbReference>
<evidence type="ECO:0000256" key="1">
    <source>
        <dbReference type="ARBA" id="ARBA00009342"/>
    </source>
</evidence>
<dbReference type="Pfam" id="PF13302">
    <property type="entry name" value="Acetyltransf_3"/>
    <property type="match status" value="1"/>
</dbReference>
<dbReference type="InterPro" id="IPR039135">
    <property type="entry name" value="NAT9-like"/>
</dbReference>
<dbReference type="SUPFAM" id="SSF55729">
    <property type="entry name" value="Acyl-CoA N-acyltransferases (Nat)"/>
    <property type="match status" value="1"/>
</dbReference>
<reference evidence="6" key="1">
    <citation type="submission" date="2020-07" db="EMBL/GenBank/DDBJ databases">
        <authorList>
            <person name="Nieuwenhuis M."/>
            <person name="Van De Peppel L.J.J."/>
        </authorList>
    </citation>
    <scope>NUCLEOTIDE SEQUENCE</scope>
    <source>
        <strain evidence="6">AP01</strain>
        <tissue evidence="6">Mycelium</tissue>
    </source>
</reference>
<comment type="caution">
    <text evidence="6">The sequence shown here is derived from an EMBL/GenBank/DDBJ whole genome shotgun (WGS) entry which is preliminary data.</text>
</comment>
<sequence>MKANEHIVLVGSKVVLVPYLRDHVSKYHEWMQDEELQRLTASEPLSLEEEFEMQQKWRLDEDKLTFIVLAVGENFALPMNADAGALSPTDSAIAALPMVGDVNLFLKGTVPGLNSNLSTTISSPVSQVDAEEEEGDEFEAEVEVMIAEPAFRRKGLALDALRLLLEYATGGPSSSFAPNPDGSAPTVTRPEGKGLGIPPSSLVARISDSNAPSIRLFESLGFRITRRVEVFQEVELRWGAAVSE</sequence>
<dbReference type="PANTHER" id="PTHR13256">
    <property type="entry name" value="N-ACETYLTRANSFERASE 9"/>
    <property type="match status" value="1"/>
</dbReference>
<keyword evidence="3" id="KW-0012">Acyltransferase</keyword>
<dbReference type="OrthoDB" id="5043642at2759"/>
<dbReference type="InterPro" id="IPR016181">
    <property type="entry name" value="Acyl_CoA_acyltransferase"/>
</dbReference>
<comment type="similarity">
    <text evidence="1">Belongs to the acetyltransferase family. GNAT subfamily.</text>
</comment>
<feature type="region of interest" description="Disordered" evidence="4">
    <location>
        <begin position="174"/>
        <end position="200"/>
    </location>
</feature>
<evidence type="ECO:0000256" key="3">
    <source>
        <dbReference type="ARBA" id="ARBA00023315"/>
    </source>
</evidence>
<keyword evidence="2" id="KW-0808">Transferase</keyword>
<dbReference type="InterPro" id="IPR000182">
    <property type="entry name" value="GNAT_dom"/>
</dbReference>
<dbReference type="GO" id="GO:0008080">
    <property type="term" value="F:N-acetyltransferase activity"/>
    <property type="evidence" value="ECO:0007669"/>
    <property type="project" value="InterPro"/>
</dbReference>
<dbReference type="Proteomes" id="UP000775547">
    <property type="component" value="Unassembled WGS sequence"/>
</dbReference>
<evidence type="ECO:0000256" key="4">
    <source>
        <dbReference type="SAM" id="MobiDB-lite"/>
    </source>
</evidence>
<dbReference type="Gene3D" id="3.40.630.30">
    <property type="match status" value="1"/>
</dbReference>
<keyword evidence="7" id="KW-1185">Reference proteome</keyword>
<dbReference type="EMBL" id="JABCKV010000113">
    <property type="protein sequence ID" value="KAG5643429.1"/>
    <property type="molecule type" value="Genomic_DNA"/>
</dbReference>
<dbReference type="AlphaFoldDB" id="A0A9P7G5V4"/>
<protein>
    <recommendedName>
        <fullName evidence="5">N-acetyltransferase domain-containing protein</fullName>
    </recommendedName>
</protein>
<reference evidence="6" key="2">
    <citation type="submission" date="2021-10" db="EMBL/GenBank/DDBJ databases">
        <title>Phylogenomics reveals ancestral predisposition of the termite-cultivated fungus Termitomyces towards a domesticated lifestyle.</title>
        <authorList>
            <person name="Auxier B."/>
            <person name="Grum-Grzhimaylo A."/>
            <person name="Cardenas M.E."/>
            <person name="Lodge J.D."/>
            <person name="Laessoe T."/>
            <person name="Pedersen O."/>
            <person name="Smith M.E."/>
            <person name="Kuyper T.W."/>
            <person name="Franco-Molano E.A."/>
            <person name="Baroni T.J."/>
            <person name="Aanen D.K."/>
        </authorList>
    </citation>
    <scope>NUCLEOTIDE SEQUENCE</scope>
    <source>
        <strain evidence="6">AP01</strain>
        <tissue evidence="6">Mycelium</tissue>
    </source>
</reference>
<evidence type="ECO:0000259" key="5">
    <source>
        <dbReference type="Pfam" id="PF13302"/>
    </source>
</evidence>